<feature type="region of interest" description="Disordered" evidence="1">
    <location>
        <begin position="1"/>
        <end position="52"/>
    </location>
</feature>
<name>A0AAP0IEL6_9MAGN</name>
<feature type="region of interest" description="Disordered" evidence="1">
    <location>
        <begin position="99"/>
        <end position="135"/>
    </location>
</feature>
<dbReference type="Proteomes" id="UP001420932">
    <property type="component" value="Unassembled WGS sequence"/>
</dbReference>
<feature type="compositionally biased region" description="Basic and acidic residues" evidence="1">
    <location>
        <begin position="8"/>
        <end position="24"/>
    </location>
</feature>
<dbReference type="EMBL" id="JBBNAF010000009">
    <property type="protein sequence ID" value="KAK9113371.1"/>
    <property type="molecule type" value="Genomic_DNA"/>
</dbReference>
<reference evidence="2 3" key="1">
    <citation type="submission" date="2024-01" db="EMBL/GenBank/DDBJ databases">
        <title>Genome assemblies of Stephania.</title>
        <authorList>
            <person name="Yang L."/>
        </authorList>
    </citation>
    <scope>NUCLEOTIDE SEQUENCE [LARGE SCALE GENOMIC DNA]</scope>
    <source>
        <strain evidence="2">YNDBR</strain>
        <tissue evidence="2">Leaf</tissue>
    </source>
</reference>
<evidence type="ECO:0000313" key="2">
    <source>
        <dbReference type="EMBL" id="KAK9113371.1"/>
    </source>
</evidence>
<gene>
    <name evidence="2" type="ORF">Syun_020168</name>
</gene>
<sequence>MGRHRREDRRERQEREVGEGGREKKICHRHHHDALPPINESPTIQQQQQQHLVSPAKVSFRDSVDGQISHGDVEEKEDRVVRGRERLKIRGAGWKCGGTTVDIGGEEENGSWIPERGNEGGPAAKVSCCSTGSLN</sequence>
<accession>A0AAP0IEL6</accession>
<proteinExistence type="predicted"/>
<comment type="caution">
    <text evidence="2">The sequence shown here is derived from an EMBL/GenBank/DDBJ whole genome shotgun (WGS) entry which is preliminary data.</text>
</comment>
<organism evidence="2 3">
    <name type="scientific">Stephania yunnanensis</name>
    <dbReference type="NCBI Taxonomy" id="152371"/>
    <lineage>
        <taxon>Eukaryota</taxon>
        <taxon>Viridiplantae</taxon>
        <taxon>Streptophyta</taxon>
        <taxon>Embryophyta</taxon>
        <taxon>Tracheophyta</taxon>
        <taxon>Spermatophyta</taxon>
        <taxon>Magnoliopsida</taxon>
        <taxon>Ranunculales</taxon>
        <taxon>Menispermaceae</taxon>
        <taxon>Menispermoideae</taxon>
        <taxon>Cissampelideae</taxon>
        <taxon>Stephania</taxon>
    </lineage>
</organism>
<feature type="compositionally biased region" description="Polar residues" evidence="1">
    <location>
        <begin position="40"/>
        <end position="52"/>
    </location>
</feature>
<protein>
    <submittedName>
        <fullName evidence="2">Uncharacterized protein</fullName>
    </submittedName>
</protein>
<evidence type="ECO:0000256" key="1">
    <source>
        <dbReference type="SAM" id="MobiDB-lite"/>
    </source>
</evidence>
<keyword evidence="3" id="KW-1185">Reference proteome</keyword>
<dbReference type="AlphaFoldDB" id="A0AAP0IEL6"/>
<evidence type="ECO:0000313" key="3">
    <source>
        <dbReference type="Proteomes" id="UP001420932"/>
    </source>
</evidence>